<organism evidence="1 2">
    <name type="scientific">Paenibacillus antri</name>
    <dbReference type="NCBI Taxonomy" id="2582848"/>
    <lineage>
        <taxon>Bacteria</taxon>
        <taxon>Bacillati</taxon>
        <taxon>Bacillota</taxon>
        <taxon>Bacilli</taxon>
        <taxon>Bacillales</taxon>
        <taxon>Paenibacillaceae</taxon>
        <taxon>Paenibacillus</taxon>
    </lineage>
</organism>
<name>A0A5R9GGU8_9BACL</name>
<evidence type="ECO:0000313" key="1">
    <source>
        <dbReference type="EMBL" id="TLS51963.1"/>
    </source>
</evidence>
<proteinExistence type="predicted"/>
<accession>A0A5R9GGU8</accession>
<dbReference type="RefSeq" id="WP_138194207.1">
    <property type="nucleotide sequence ID" value="NZ_VCIW01000006.1"/>
</dbReference>
<protein>
    <submittedName>
        <fullName evidence="1">Uncharacterized protein</fullName>
    </submittedName>
</protein>
<gene>
    <name evidence="1" type="ORF">FE782_11305</name>
</gene>
<keyword evidence="2" id="KW-1185">Reference proteome</keyword>
<sequence length="59" mass="5764">MSKIGVALALCVLLLGAVLIVGDGVATQVVDRGRDIGTALTNGNLGVDNATGAVNSTTP</sequence>
<dbReference type="EMBL" id="VCIW01000006">
    <property type="protein sequence ID" value="TLS51963.1"/>
    <property type="molecule type" value="Genomic_DNA"/>
</dbReference>
<comment type="caution">
    <text evidence="1">The sequence shown here is derived from an EMBL/GenBank/DDBJ whole genome shotgun (WGS) entry which is preliminary data.</text>
</comment>
<reference evidence="1 2" key="1">
    <citation type="submission" date="2019-05" db="EMBL/GenBank/DDBJ databases">
        <authorList>
            <person name="Narsing Rao M.P."/>
            <person name="Li W.J."/>
        </authorList>
    </citation>
    <scope>NUCLEOTIDE SEQUENCE [LARGE SCALE GENOMIC DNA]</scope>
    <source>
        <strain evidence="1 2">SYSU_K30003</strain>
    </source>
</reference>
<evidence type="ECO:0000313" key="2">
    <source>
        <dbReference type="Proteomes" id="UP000309676"/>
    </source>
</evidence>
<dbReference type="Proteomes" id="UP000309676">
    <property type="component" value="Unassembled WGS sequence"/>
</dbReference>
<dbReference type="AlphaFoldDB" id="A0A5R9GGU8"/>